<evidence type="ECO:0000313" key="2">
    <source>
        <dbReference type="Proteomes" id="UP001055879"/>
    </source>
</evidence>
<organism evidence="1 2">
    <name type="scientific">Arctium lappa</name>
    <name type="common">Greater burdock</name>
    <name type="synonym">Lappa major</name>
    <dbReference type="NCBI Taxonomy" id="4217"/>
    <lineage>
        <taxon>Eukaryota</taxon>
        <taxon>Viridiplantae</taxon>
        <taxon>Streptophyta</taxon>
        <taxon>Embryophyta</taxon>
        <taxon>Tracheophyta</taxon>
        <taxon>Spermatophyta</taxon>
        <taxon>Magnoliopsida</taxon>
        <taxon>eudicotyledons</taxon>
        <taxon>Gunneridae</taxon>
        <taxon>Pentapetalae</taxon>
        <taxon>asterids</taxon>
        <taxon>campanulids</taxon>
        <taxon>Asterales</taxon>
        <taxon>Asteraceae</taxon>
        <taxon>Carduoideae</taxon>
        <taxon>Cardueae</taxon>
        <taxon>Arctiinae</taxon>
        <taxon>Arctium</taxon>
    </lineage>
</organism>
<proteinExistence type="predicted"/>
<dbReference type="EMBL" id="CM042059">
    <property type="protein sequence ID" value="KAI3680858.1"/>
    <property type="molecule type" value="Genomic_DNA"/>
</dbReference>
<gene>
    <name evidence="1" type="ORF">L6452_35635</name>
</gene>
<reference evidence="1 2" key="2">
    <citation type="journal article" date="2022" name="Mol. Ecol. Resour.">
        <title>The genomes of chicory, endive, great burdock and yacon provide insights into Asteraceae paleo-polyploidization history and plant inulin production.</title>
        <authorList>
            <person name="Fan W."/>
            <person name="Wang S."/>
            <person name="Wang H."/>
            <person name="Wang A."/>
            <person name="Jiang F."/>
            <person name="Liu H."/>
            <person name="Zhao H."/>
            <person name="Xu D."/>
            <person name="Zhang Y."/>
        </authorList>
    </citation>
    <scope>NUCLEOTIDE SEQUENCE [LARGE SCALE GENOMIC DNA]</scope>
    <source>
        <strain evidence="2">cv. Niubang</strain>
    </source>
</reference>
<keyword evidence="2" id="KW-1185">Reference proteome</keyword>
<evidence type="ECO:0000313" key="1">
    <source>
        <dbReference type="EMBL" id="KAI3680858.1"/>
    </source>
</evidence>
<name>A0ACB8YB61_ARCLA</name>
<protein>
    <submittedName>
        <fullName evidence="1">Uncharacterized protein</fullName>
    </submittedName>
</protein>
<comment type="caution">
    <text evidence="1">The sequence shown here is derived from an EMBL/GenBank/DDBJ whole genome shotgun (WGS) entry which is preliminary data.</text>
</comment>
<dbReference type="Proteomes" id="UP001055879">
    <property type="component" value="Linkage Group LG13"/>
</dbReference>
<accession>A0ACB8YB61</accession>
<reference evidence="2" key="1">
    <citation type="journal article" date="2022" name="Mol. Ecol. Resour.">
        <title>The genomes of chicory, endive, great burdock and yacon provide insights into Asteraceae palaeo-polyploidization history and plant inulin production.</title>
        <authorList>
            <person name="Fan W."/>
            <person name="Wang S."/>
            <person name="Wang H."/>
            <person name="Wang A."/>
            <person name="Jiang F."/>
            <person name="Liu H."/>
            <person name="Zhao H."/>
            <person name="Xu D."/>
            <person name="Zhang Y."/>
        </authorList>
    </citation>
    <scope>NUCLEOTIDE SEQUENCE [LARGE SCALE GENOMIC DNA]</scope>
    <source>
        <strain evidence="2">cv. Niubang</strain>
    </source>
</reference>
<sequence>MESLPPVRFTLGRQSSMAPDRGSGSDSEDEEIEGLDAIDPRVRLMFFSSEGNLDGIKELLGSGTDVNFKDIDNRTALHVAACQGFCDVAELLLEGGAEVDPRDRWGSTPLADAIHYKNHDMIKLLEKHGAKPLMAPMHVKNAREVPEYEIAAKELDFTDSVNITKGTFTIASWRGTQVAVKKLGDELFTNKDKVRAFRDELELLQKIRHPNVVQFLGAVTQSSPMMIVTEYLPKGDLCPFLKRKGALKPLTALKFAMDIARGMNYLHENKPEPIIHRDLEPSNILRADSGHLKVADFGISELVKVTEKVKQEKLMSYSDTTWRYVAPEVFRNEDYDTKVDVFSFALILQEMIEGCQPFFMMSEDEVPKAYVAKQRPPFNAPSKCYAHGLKELIEECWHENPEERPTFRKIITRLESIYYSINRRRRWKVRPLRWFQKMETMWKKEDSERSSRDRSSHI</sequence>